<dbReference type="EMBL" id="JALNTZ010000009">
    <property type="protein sequence ID" value="KAJ3641708.1"/>
    <property type="molecule type" value="Genomic_DNA"/>
</dbReference>
<accession>A0AA38M2R3</accession>
<evidence type="ECO:0000313" key="1">
    <source>
        <dbReference type="EMBL" id="KAJ3641708.1"/>
    </source>
</evidence>
<name>A0AA38M2R3_9CUCU</name>
<reference evidence="1" key="1">
    <citation type="journal article" date="2023" name="G3 (Bethesda)">
        <title>Whole genome assemblies of Zophobas morio and Tenebrio molitor.</title>
        <authorList>
            <person name="Kaur S."/>
            <person name="Stinson S.A."/>
            <person name="diCenzo G.C."/>
        </authorList>
    </citation>
    <scope>NUCLEOTIDE SEQUENCE</scope>
    <source>
        <strain evidence="1">QUZm001</strain>
    </source>
</reference>
<evidence type="ECO:0000313" key="2">
    <source>
        <dbReference type="Proteomes" id="UP001168821"/>
    </source>
</evidence>
<dbReference type="Proteomes" id="UP001168821">
    <property type="component" value="Unassembled WGS sequence"/>
</dbReference>
<protein>
    <submittedName>
        <fullName evidence="1">Uncharacterized protein</fullName>
    </submittedName>
</protein>
<gene>
    <name evidence="1" type="ORF">Zmor_028190</name>
</gene>
<sequence length="130" mass="14547">MSGGARLLPDGPGAVEARIRYRLSVYLIRVAVIYNASAVTDSVVRTMNEPRRVAMEIKQDGAKVQILKWVVNLYGVFVPFRVCFTRVLDLKHSECCKIPTKSVFSHSVNNTRAAHTWTTPNSSVRAFSCF</sequence>
<dbReference type="AlphaFoldDB" id="A0AA38M2R3"/>
<comment type="caution">
    <text evidence="1">The sequence shown here is derived from an EMBL/GenBank/DDBJ whole genome shotgun (WGS) entry which is preliminary data.</text>
</comment>
<proteinExistence type="predicted"/>
<keyword evidence="2" id="KW-1185">Reference proteome</keyword>
<organism evidence="1 2">
    <name type="scientific">Zophobas morio</name>
    <dbReference type="NCBI Taxonomy" id="2755281"/>
    <lineage>
        <taxon>Eukaryota</taxon>
        <taxon>Metazoa</taxon>
        <taxon>Ecdysozoa</taxon>
        <taxon>Arthropoda</taxon>
        <taxon>Hexapoda</taxon>
        <taxon>Insecta</taxon>
        <taxon>Pterygota</taxon>
        <taxon>Neoptera</taxon>
        <taxon>Endopterygota</taxon>
        <taxon>Coleoptera</taxon>
        <taxon>Polyphaga</taxon>
        <taxon>Cucujiformia</taxon>
        <taxon>Tenebrionidae</taxon>
        <taxon>Zophobas</taxon>
    </lineage>
</organism>